<feature type="signal peptide" evidence="1">
    <location>
        <begin position="1"/>
        <end position="23"/>
    </location>
</feature>
<keyword evidence="1" id="KW-0732">Signal</keyword>
<dbReference type="Pfam" id="PF07610">
    <property type="entry name" value="DUF1573"/>
    <property type="match status" value="2"/>
</dbReference>
<evidence type="ECO:0000313" key="2">
    <source>
        <dbReference type="EMBL" id="QDH80110.1"/>
    </source>
</evidence>
<dbReference type="PANTHER" id="PTHR37833:SF1">
    <property type="entry name" value="SIGNAL PEPTIDE PROTEIN"/>
    <property type="match status" value="1"/>
</dbReference>
<dbReference type="InterPro" id="IPR011467">
    <property type="entry name" value="DUF1573"/>
</dbReference>
<protein>
    <submittedName>
        <fullName evidence="2">DUF1573 domain-containing protein</fullName>
    </submittedName>
</protein>
<sequence length="365" mass="40461">MKNILFIPIYLLISVGFSLPVHAQSVVDSPLIWERQKASLGSVMEEYGKVTTEFFVVNDGTSPVIIEGVETDCGCTTVDFITDTLLHNQIGAIKVDYQPTGFGGAFEKKVVVKTNINPAGDTLHLEGFNIPYPENVASYYDYKVGNLGFRFSSINMGNVFTDAPKVKYVDFYNFKDLPITLDEAHSGLPSHVKINMIPAIVPAKSRGLLAIQYDGTEKNDLGFFDEEVAFQIESSGNEGVALRLLTTVQEYFAPVAKSEVNQVPRLGVSEVEVDLGKISSKELVHHEITLSNMSPEPVNIRKVVTNCECMQFDLPTYDLAPREKTTLKLTFDPSDRLGIDHKMVTIFSNDPLNPTRTIVVKSRID</sequence>
<accession>A0A514CJZ5</accession>
<dbReference type="OrthoDB" id="1466304at2"/>
<organism evidence="2 3">
    <name type="scientific">Echinicola soli</name>
    <dbReference type="NCBI Taxonomy" id="2591634"/>
    <lineage>
        <taxon>Bacteria</taxon>
        <taxon>Pseudomonadati</taxon>
        <taxon>Bacteroidota</taxon>
        <taxon>Cytophagia</taxon>
        <taxon>Cytophagales</taxon>
        <taxon>Cyclobacteriaceae</taxon>
        <taxon>Echinicola</taxon>
    </lineage>
</organism>
<proteinExistence type="predicted"/>
<keyword evidence="3" id="KW-1185">Reference proteome</keyword>
<gene>
    <name evidence="2" type="ORF">FKX85_14130</name>
</gene>
<dbReference type="AlphaFoldDB" id="A0A514CJZ5"/>
<dbReference type="InterPro" id="IPR013783">
    <property type="entry name" value="Ig-like_fold"/>
</dbReference>
<dbReference type="RefSeq" id="WP_141615347.1">
    <property type="nucleotide sequence ID" value="NZ_CP041253.1"/>
</dbReference>
<reference evidence="2 3" key="1">
    <citation type="submission" date="2019-06" db="EMBL/GenBank/DDBJ databases">
        <title>Echinicola alkalisoli sp. nov. isolated from saline soil.</title>
        <authorList>
            <person name="Sun J.-Q."/>
            <person name="Xu L."/>
        </authorList>
    </citation>
    <scope>NUCLEOTIDE SEQUENCE [LARGE SCALE GENOMIC DNA]</scope>
    <source>
        <strain evidence="2 3">LN3S3</strain>
    </source>
</reference>
<dbReference type="EMBL" id="CP041253">
    <property type="protein sequence ID" value="QDH80110.1"/>
    <property type="molecule type" value="Genomic_DNA"/>
</dbReference>
<dbReference type="Gene3D" id="2.60.40.10">
    <property type="entry name" value="Immunoglobulins"/>
    <property type="match status" value="2"/>
</dbReference>
<evidence type="ECO:0000313" key="3">
    <source>
        <dbReference type="Proteomes" id="UP000316614"/>
    </source>
</evidence>
<dbReference type="Proteomes" id="UP000316614">
    <property type="component" value="Chromosome"/>
</dbReference>
<dbReference type="KEGG" id="echi:FKX85_14130"/>
<name>A0A514CJZ5_9BACT</name>
<evidence type="ECO:0000256" key="1">
    <source>
        <dbReference type="SAM" id="SignalP"/>
    </source>
</evidence>
<dbReference type="PANTHER" id="PTHR37833">
    <property type="entry name" value="LIPOPROTEIN-RELATED"/>
    <property type="match status" value="1"/>
</dbReference>
<feature type="chain" id="PRO_5022110007" evidence="1">
    <location>
        <begin position="24"/>
        <end position="365"/>
    </location>
</feature>